<sequence length="88" mass="10272">MVEQNAEETHMTSTMQEPVLVSTDARNRISLGKHGKGLYRVMETSYGYTVERVEVVSERDKRLANNKEFWEKATKDWDAEAEPMRLKH</sequence>
<dbReference type="RefSeq" id="WP_154313836.1">
    <property type="nucleotide sequence ID" value="NZ_WKKW01000009.1"/>
</dbReference>
<evidence type="ECO:0000256" key="1">
    <source>
        <dbReference type="SAM" id="MobiDB-lite"/>
    </source>
</evidence>
<feature type="region of interest" description="Disordered" evidence="1">
    <location>
        <begin position="1"/>
        <end position="21"/>
    </location>
</feature>
<gene>
    <name evidence="2" type="ORF">GKC41_08550</name>
</gene>
<evidence type="ECO:0000313" key="2">
    <source>
        <dbReference type="EMBL" id="MSD91688.1"/>
    </source>
</evidence>
<comment type="caution">
    <text evidence="2">The sequence shown here is derived from an EMBL/GenBank/DDBJ whole genome shotgun (WGS) entry which is preliminary data.</text>
</comment>
<organism evidence="2 3">
    <name type="scientific">Bifidobacterium asteroides</name>
    <dbReference type="NCBI Taxonomy" id="1684"/>
    <lineage>
        <taxon>Bacteria</taxon>
        <taxon>Bacillati</taxon>
        <taxon>Actinomycetota</taxon>
        <taxon>Actinomycetes</taxon>
        <taxon>Bifidobacteriales</taxon>
        <taxon>Bifidobacteriaceae</taxon>
        <taxon>Bifidobacterium</taxon>
    </lineage>
</organism>
<proteinExistence type="predicted"/>
<dbReference type="Proteomes" id="UP000436357">
    <property type="component" value="Unassembled WGS sequence"/>
</dbReference>
<evidence type="ECO:0000313" key="3">
    <source>
        <dbReference type="Proteomes" id="UP000436357"/>
    </source>
</evidence>
<reference evidence="2 3" key="1">
    <citation type="submission" date="2019-11" db="EMBL/GenBank/DDBJ databases">
        <title>Draft Genome Sequence of Plant Growth-Promoting Rhizosphere-Associated Bacteria.</title>
        <authorList>
            <person name="Vasilyev I.Y."/>
            <person name="Radchenko V."/>
            <person name="Ilnitskaya E.V."/>
        </authorList>
    </citation>
    <scope>NUCLEOTIDE SEQUENCE [LARGE SCALE GENOMIC DNA]</scope>
    <source>
        <strain evidence="2 3">VRA_9sq_n</strain>
    </source>
</reference>
<dbReference type="AlphaFoldDB" id="A0A6N7TYW9"/>
<name>A0A6N7TYW9_9BIFI</name>
<protein>
    <submittedName>
        <fullName evidence="2">Uncharacterized protein</fullName>
    </submittedName>
</protein>
<dbReference type="EMBL" id="WKKW01000009">
    <property type="protein sequence ID" value="MSD91688.1"/>
    <property type="molecule type" value="Genomic_DNA"/>
</dbReference>
<dbReference type="OrthoDB" id="9872253at2"/>
<accession>A0A6N7TYW9</accession>